<evidence type="ECO:0000256" key="1">
    <source>
        <dbReference type="SAM" id="MobiDB-lite"/>
    </source>
</evidence>
<protein>
    <submittedName>
        <fullName evidence="2">Uncharacterized protein</fullName>
    </submittedName>
</protein>
<feature type="region of interest" description="Disordered" evidence="1">
    <location>
        <begin position="180"/>
        <end position="219"/>
    </location>
</feature>
<accession>A0A9W8B1V5</accession>
<dbReference type="OrthoDB" id="10264378at2759"/>
<proteinExistence type="predicted"/>
<feature type="compositionally biased region" description="Acidic residues" evidence="1">
    <location>
        <begin position="206"/>
        <end position="219"/>
    </location>
</feature>
<evidence type="ECO:0000313" key="3">
    <source>
        <dbReference type="Proteomes" id="UP001151582"/>
    </source>
</evidence>
<dbReference type="Proteomes" id="UP001151582">
    <property type="component" value="Unassembled WGS sequence"/>
</dbReference>
<feature type="non-terminal residue" evidence="2">
    <location>
        <position position="242"/>
    </location>
</feature>
<dbReference type="AlphaFoldDB" id="A0A9W8B1V5"/>
<sequence length="242" mass="26813">MTSRDLKMLKEYGSLNTNFDANYGDLHQAIEGAINKKKYQFEMRLDAEGNELQTVDDLEAAKSTHELASSDSGSDSSDADDTLVSQRKRVHATPEQPLVHLKAGRRTADGSDNEDALDLDPAQLSQKGPLFIPAKSVLRRKKVAEPIDGEDDADVPTVSAFHELVGMLRRDDRVLDHADVFSSDSNASSDEEGNQTDAGETVVYSSDEDQILVDDEEYDDDVYDLVEDAEMLDARLERDLMD</sequence>
<name>A0A9W8B1V5_9FUNG</name>
<evidence type="ECO:0000313" key="2">
    <source>
        <dbReference type="EMBL" id="KAJ1979221.1"/>
    </source>
</evidence>
<organism evidence="2 3">
    <name type="scientific">Dimargaris verticillata</name>
    <dbReference type="NCBI Taxonomy" id="2761393"/>
    <lineage>
        <taxon>Eukaryota</taxon>
        <taxon>Fungi</taxon>
        <taxon>Fungi incertae sedis</taxon>
        <taxon>Zoopagomycota</taxon>
        <taxon>Kickxellomycotina</taxon>
        <taxon>Dimargaritomycetes</taxon>
        <taxon>Dimargaritales</taxon>
        <taxon>Dimargaritaceae</taxon>
        <taxon>Dimargaris</taxon>
    </lineage>
</organism>
<keyword evidence="3" id="KW-1185">Reference proteome</keyword>
<gene>
    <name evidence="2" type="ORF">H4R34_002917</name>
</gene>
<dbReference type="EMBL" id="JANBQB010000230">
    <property type="protein sequence ID" value="KAJ1979221.1"/>
    <property type="molecule type" value="Genomic_DNA"/>
</dbReference>
<comment type="caution">
    <text evidence="2">The sequence shown here is derived from an EMBL/GenBank/DDBJ whole genome shotgun (WGS) entry which is preliminary data.</text>
</comment>
<reference evidence="2" key="1">
    <citation type="submission" date="2022-07" db="EMBL/GenBank/DDBJ databases">
        <title>Phylogenomic reconstructions and comparative analyses of Kickxellomycotina fungi.</title>
        <authorList>
            <person name="Reynolds N.K."/>
            <person name="Stajich J.E."/>
            <person name="Barry K."/>
            <person name="Grigoriev I.V."/>
            <person name="Crous P."/>
            <person name="Smith M.E."/>
        </authorList>
    </citation>
    <scope>NUCLEOTIDE SEQUENCE</scope>
    <source>
        <strain evidence="2">RSA 567</strain>
    </source>
</reference>
<feature type="region of interest" description="Disordered" evidence="1">
    <location>
        <begin position="63"/>
        <end position="124"/>
    </location>
</feature>